<protein>
    <submittedName>
        <fullName evidence="1">Uncharacterized protein</fullName>
    </submittedName>
</protein>
<dbReference type="Proteomes" id="UP000180253">
    <property type="component" value="Unassembled WGS sequence"/>
</dbReference>
<dbReference type="RefSeq" id="WP_070990368.1">
    <property type="nucleotide sequence ID" value="NZ_CBCSHD010000008.1"/>
</dbReference>
<comment type="caution">
    <text evidence="1">The sequence shown here is derived from an EMBL/GenBank/DDBJ whole genome shotgun (WGS) entry which is preliminary data.</text>
</comment>
<proteinExistence type="predicted"/>
<sequence>MHAKENPIKMVALKLTTLNWMDRAWLLRRLDPEVRKQVKGAYSALQQIGIENPSELLAQLTGNKHQLEHQASPLPKDVLAYLKRIDTHEGVVTEQVKALINEHLHAAKHTNVVELKEGGQ</sequence>
<name>A0A1S1NB85_9GAMM</name>
<organism evidence="1 2">
    <name type="scientific">Pseudoalteromonas byunsanensis</name>
    <dbReference type="NCBI Taxonomy" id="327939"/>
    <lineage>
        <taxon>Bacteria</taxon>
        <taxon>Pseudomonadati</taxon>
        <taxon>Pseudomonadota</taxon>
        <taxon>Gammaproteobacteria</taxon>
        <taxon>Alteromonadales</taxon>
        <taxon>Pseudoalteromonadaceae</taxon>
        <taxon>Pseudoalteromonas</taxon>
    </lineage>
</organism>
<keyword evidence="2" id="KW-1185">Reference proteome</keyword>
<dbReference type="EMBL" id="MNAN01000018">
    <property type="protein sequence ID" value="OHU97339.1"/>
    <property type="molecule type" value="Genomic_DNA"/>
</dbReference>
<evidence type="ECO:0000313" key="2">
    <source>
        <dbReference type="Proteomes" id="UP000180253"/>
    </source>
</evidence>
<dbReference type="AlphaFoldDB" id="A0A1S1NB85"/>
<evidence type="ECO:0000313" key="1">
    <source>
        <dbReference type="EMBL" id="OHU97339.1"/>
    </source>
</evidence>
<reference evidence="1 2" key="1">
    <citation type="submission" date="2016-10" db="EMBL/GenBank/DDBJ databases">
        <title>Pseudoalteromonas amylolytica sp. nov., isolated from the surface seawater.</title>
        <authorList>
            <person name="Wu Y.-H."/>
            <person name="Cheng H."/>
            <person name="Jin X.-B."/>
            <person name="Wang C.-S."/>
            <person name="Xu X.-W."/>
        </authorList>
    </citation>
    <scope>NUCLEOTIDE SEQUENCE [LARGE SCALE GENOMIC DNA]</scope>
    <source>
        <strain evidence="1 2">JCM 12483</strain>
    </source>
</reference>
<gene>
    <name evidence="1" type="ORF">BIW53_03180</name>
</gene>
<accession>A0A1S1NB85</accession>
<dbReference type="OrthoDB" id="5955269at2"/>
<dbReference type="STRING" id="327939.BIW53_03180"/>